<feature type="transmembrane region" description="Helical" evidence="2">
    <location>
        <begin position="179"/>
        <end position="197"/>
    </location>
</feature>
<feature type="transmembrane region" description="Helical" evidence="2">
    <location>
        <begin position="217"/>
        <end position="234"/>
    </location>
</feature>
<dbReference type="CDD" id="cd03493">
    <property type="entry name" value="SQR_QFR_TM"/>
    <property type="match status" value="1"/>
</dbReference>
<dbReference type="PANTHER" id="PTHR32309:SF13">
    <property type="entry name" value="FERRIC ENTEROBACTIN TRANSPORT PROTEIN FEPE"/>
    <property type="match status" value="1"/>
</dbReference>
<evidence type="ECO:0000256" key="1">
    <source>
        <dbReference type="SAM" id="Coils"/>
    </source>
</evidence>
<dbReference type="PANTHER" id="PTHR32309">
    <property type="entry name" value="TYROSINE-PROTEIN KINASE"/>
    <property type="match status" value="1"/>
</dbReference>
<feature type="coiled-coil region" evidence="1">
    <location>
        <begin position="24"/>
        <end position="58"/>
    </location>
</feature>
<feature type="domain" description="Tyrosine-protein kinase G-rich" evidence="3">
    <location>
        <begin position="72"/>
        <end position="146"/>
    </location>
</feature>
<dbReference type="GO" id="GO:0004713">
    <property type="term" value="F:protein tyrosine kinase activity"/>
    <property type="evidence" value="ECO:0007669"/>
    <property type="project" value="TreeGrafter"/>
</dbReference>
<keyword evidence="2" id="KW-0472">Membrane</keyword>
<evidence type="ECO:0000256" key="2">
    <source>
        <dbReference type="SAM" id="Phobius"/>
    </source>
</evidence>
<dbReference type="Pfam" id="PF13807">
    <property type="entry name" value="GNVR"/>
    <property type="match status" value="1"/>
</dbReference>
<proteinExistence type="predicted"/>
<dbReference type="InterPro" id="IPR050445">
    <property type="entry name" value="Bact_polysacc_biosynth/exp"/>
</dbReference>
<evidence type="ECO:0000259" key="3">
    <source>
        <dbReference type="Pfam" id="PF13807"/>
    </source>
</evidence>
<feature type="transmembrane region" description="Helical" evidence="2">
    <location>
        <begin position="125"/>
        <end position="148"/>
    </location>
</feature>
<dbReference type="InterPro" id="IPR032807">
    <property type="entry name" value="GNVR"/>
</dbReference>
<protein>
    <recommendedName>
        <fullName evidence="3">Tyrosine-protein kinase G-rich domain-containing protein</fullName>
    </recommendedName>
</protein>
<organism evidence="4">
    <name type="scientific">marine metagenome</name>
    <dbReference type="NCBI Taxonomy" id="408172"/>
    <lineage>
        <taxon>unclassified sequences</taxon>
        <taxon>metagenomes</taxon>
        <taxon>ecological metagenomes</taxon>
    </lineage>
</organism>
<keyword evidence="2" id="KW-0812">Transmembrane</keyword>
<keyword evidence="2" id="KW-1133">Transmembrane helix</keyword>
<evidence type="ECO:0000313" key="4">
    <source>
        <dbReference type="EMBL" id="SVD31691.1"/>
    </source>
</evidence>
<name>A0A382UD62_9ZZZZ</name>
<dbReference type="AlphaFoldDB" id="A0A382UD62"/>
<sequence>ARFSRDVNKQVLAELQELNRFFKNQHVNEKVQFINNRINSVENDLESSEKILKSFREQNQQISSPALQLEFERFTRDVEIQKEIYLTLKQQLELAKIEEIQKDSVLQILDEPQIPLNPSGSNLKLSVLLAGILGISLGMILGFVRSYIKTSDIEERKKLRRIKSFIKKKGKDFLMDKRISGILSVLLLIGLPFYLGHRSQNPVFFNMYSNKFMFVNIVYILILFFSIGLFFHLLRKKVN</sequence>
<dbReference type="GO" id="GO:0005886">
    <property type="term" value="C:plasma membrane"/>
    <property type="evidence" value="ECO:0007669"/>
    <property type="project" value="TreeGrafter"/>
</dbReference>
<reference evidence="4" key="1">
    <citation type="submission" date="2018-05" db="EMBL/GenBank/DDBJ databases">
        <authorList>
            <person name="Lanie J.A."/>
            <person name="Ng W.-L."/>
            <person name="Kazmierczak K.M."/>
            <person name="Andrzejewski T.M."/>
            <person name="Davidsen T.M."/>
            <person name="Wayne K.J."/>
            <person name="Tettelin H."/>
            <person name="Glass J.I."/>
            <person name="Rusch D."/>
            <person name="Podicherti R."/>
            <person name="Tsui H.-C.T."/>
            <person name="Winkler M.E."/>
        </authorList>
    </citation>
    <scope>NUCLEOTIDE SEQUENCE</scope>
</reference>
<gene>
    <name evidence="4" type="ORF">METZ01_LOCUS384545</name>
</gene>
<feature type="non-terminal residue" evidence="4">
    <location>
        <position position="1"/>
    </location>
</feature>
<keyword evidence="1" id="KW-0175">Coiled coil</keyword>
<dbReference type="EMBL" id="UINC01143009">
    <property type="protein sequence ID" value="SVD31691.1"/>
    <property type="molecule type" value="Genomic_DNA"/>
</dbReference>
<accession>A0A382UD62</accession>